<reference evidence="3" key="1">
    <citation type="journal article" date="2019" name="Int. J. Syst. Evol. Microbiol.">
        <title>The Global Catalogue of Microorganisms (GCM) 10K type strain sequencing project: providing services to taxonomists for standard genome sequencing and annotation.</title>
        <authorList>
            <consortium name="The Broad Institute Genomics Platform"/>
            <consortium name="The Broad Institute Genome Sequencing Center for Infectious Disease"/>
            <person name="Wu L."/>
            <person name="Ma J."/>
        </authorList>
    </citation>
    <scope>NUCLEOTIDE SEQUENCE [LARGE SCALE GENOMIC DNA]</scope>
    <source>
        <strain evidence="3">CCUG 50349</strain>
    </source>
</reference>
<evidence type="ECO:0008006" key="4">
    <source>
        <dbReference type="Google" id="ProtNLM"/>
    </source>
</evidence>
<accession>A0ABV9P8C6</accession>
<keyword evidence="3" id="KW-1185">Reference proteome</keyword>
<keyword evidence="1" id="KW-0812">Transmembrane</keyword>
<dbReference type="EMBL" id="JBHSGW010000027">
    <property type="protein sequence ID" value="MFC4740960.1"/>
    <property type="molecule type" value="Genomic_DNA"/>
</dbReference>
<name>A0ABV9P8C6_9FLAO</name>
<sequence>MTKRDFFRIVIKLIALNSIIASFLAVASQFLNLHLDSNFLLNILGIGVLSIIFLTLFIYLIITFTDQIIDFFKLDKGFDNDKVEINSFSNVLIIKLIIIFIGGTLISQNFAQLFVDIINIFKFQAYGNLILDKKPEMYWVHVRIVAIIFGIILLSNTHKIAKYLDKK</sequence>
<evidence type="ECO:0000256" key="1">
    <source>
        <dbReference type="SAM" id="Phobius"/>
    </source>
</evidence>
<keyword evidence="1" id="KW-1133">Transmembrane helix</keyword>
<feature type="transmembrane region" description="Helical" evidence="1">
    <location>
        <begin position="39"/>
        <end position="65"/>
    </location>
</feature>
<evidence type="ECO:0000313" key="2">
    <source>
        <dbReference type="EMBL" id="MFC4740960.1"/>
    </source>
</evidence>
<dbReference type="RefSeq" id="WP_379743348.1">
    <property type="nucleotide sequence ID" value="NZ_JBHSGW010000027.1"/>
</dbReference>
<gene>
    <name evidence="2" type="ORF">ACFO3U_13235</name>
</gene>
<keyword evidence="1" id="KW-0472">Membrane</keyword>
<organism evidence="2 3">
    <name type="scientific">Flavobacterium ponti</name>
    <dbReference type="NCBI Taxonomy" id="665133"/>
    <lineage>
        <taxon>Bacteria</taxon>
        <taxon>Pseudomonadati</taxon>
        <taxon>Bacteroidota</taxon>
        <taxon>Flavobacteriia</taxon>
        <taxon>Flavobacteriales</taxon>
        <taxon>Flavobacteriaceae</taxon>
        <taxon>Flavobacterium</taxon>
    </lineage>
</organism>
<feature type="transmembrane region" description="Helical" evidence="1">
    <location>
        <begin position="6"/>
        <end position="27"/>
    </location>
</feature>
<comment type="caution">
    <text evidence="2">The sequence shown here is derived from an EMBL/GenBank/DDBJ whole genome shotgun (WGS) entry which is preliminary data.</text>
</comment>
<dbReference type="Proteomes" id="UP001595885">
    <property type="component" value="Unassembled WGS sequence"/>
</dbReference>
<feature type="transmembrane region" description="Helical" evidence="1">
    <location>
        <begin position="85"/>
        <end position="106"/>
    </location>
</feature>
<proteinExistence type="predicted"/>
<feature type="transmembrane region" description="Helical" evidence="1">
    <location>
        <begin position="137"/>
        <end position="157"/>
    </location>
</feature>
<protein>
    <recommendedName>
        <fullName evidence="4">DUF2975 domain-containing protein</fullName>
    </recommendedName>
</protein>
<evidence type="ECO:0000313" key="3">
    <source>
        <dbReference type="Proteomes" id="UP001595885"/>
    </source>
</evidence>